<accession>Q7XQU5</accession>
<dbReference type="AlphaFoldDB" id="Q7XQU5"/>
<reference evidence="2" key="2">
    <citation type="journal article" date="2008" name="Nucleic Acids Res.">
        <title>The rice annotation project database (RAP-DB): 2008 update.</title>
        <authorList>
            <consortium name="The rice annotation project (RAP)"/>
        </authorList>
    </citation>
    <scope>GENOME REANNOTATION</scope>
    <source>
        <strain evidence="2">cv. Nipponbare</strain>
    </source>
</reference>
<reference evidence="2" key="1">
    <citation type="journal article" date="2005" name="Nature">
        <title>The map-based sequence of the rice genome.</title>
        <authorList>
            <consortium name="International rice genome sequencing project (IRGSP)"/>
            <person name="Matsumoto T."/>
            <person name="Wu J."/>
            <person name="Kanamori H."/>
            <person name="Katayose Y."/>
            <person name="Fujisawa M."/>
            <person name="Namiki N."/>
            <person name="Mizuno H."/>
            <person name="Yamamoto K."/>
            <person name="Antonio B.A."/>
            <person name="Baba T."/>
            <person name="Sakata K."/>
            <person name="Nagamura Y."/>
            <person name="Aoki H."/>
            <person name="Arikawa K."/>
            <person name="Arita K."/>
            <person name="Bito T."/>
            <person name="Chiden Y."/>
            <person name="Fujitsuka N."/>
            <person name="Fukunaka R."/>
            <person name="Hamada M."/>
            <person name="Harada C."/>
            <person name="Hayashi A."/>
            <person name="Hijishita S."/>
            <person name="Honda M."/>
            <person name="Hosokawa S."/>
            <person name="Ichikawa Y."/>
            <person name="Idonuma A."/>
            <person name="Iijima M."/>
            <person name="Ikeda M."/>
            <person name="Ikeno M."/>
            <person name="Ito K."/>
            <person name="Ito S."/>
            <person name="Ito T."/>
            <person name="Ito Y."/>
            <person name="Ito Y."/>
            <person name="Iwabuchi A."/>
            <person name="Kamiya K."/>
            <person name="Karasawa W."/>
            <person name="Kurita K."/>
            <person name="Katagiri S."/>
            <person name="Kikuta A."/>
            <person name="Kobayashi H."/>
            <person name="Kobayashi N."/>
            <person name="Machita K."/>
            <person name="Maehara T."/>
            <person name="Masukawa M."/>
            <person name="Mizubayashi T."/>
            <person name="Mukai Y."/>
            <person name="Nagasaki H."/>
            <person name="Nagata Y."/>
            <person name="Naito S."/>
            <person name="Nakashima M."/>
            <person name="Nakama Y."/>
            <person name="Nakamichi Y."/>
            <person name="Nakamura M."/>
            <person name="Meguro A."/>
            <person name="Negishi M."/>
            <person name="Ohta I."/>
            <person name="Ohta T."/>
            <person name="Okamoto M."/>
            <person name="Ono N."/>
            <person name="Saji S."/>
            <person name="Sakaguchi M."/>
            <person name="Sakai K."/>
            <person name="Shibata M."/>
            <person name="Shimokawa T."/>
            <person name="Song J."/>
            <person name="Takazaki Y."/>
            <person name="Terasawa K."/>
            <person name="Tsugane M."/>
            <person name="Tsuji K."/>
            <person name="Ueda S."/>
            <person name="Waki K."/>
            <person name="Yamagata H."/>
            <person name="Yamamoto M."/>
            <person name="Yamamoto S."/>
            <person name="Yamane H."/>
            <person name="Yoshiki S."/>
            <person name="Yoshihara R."/>
            <person name="Yukawa K."/>
            <person name="Zhong H."/>
            <person name="Yano M."/>
            <person name="Yuan Q."/>
            <person name="Ouyang S."/>
            <person name="Liu J."/>
            <person name="Jones K.M."/>
            <person name="Gansberger K."/>
            <person name="Moffat K."/>
            <person name="Hill J."/>
            <person name="Bera J."/>
            <person name="Fadrosh D."/>
            <person name="Jin S."/>
            <person name="Johri S."/>
            <person name="Kim M."/>
            <person name="Overton L."/>
            <person name="Reardon M."/>
            <person name="Tsitrin T."/>
            <person name="Vuong H."/>
            <person name="Weaver B."/>
            <person name="Ciecko A."/>
            <person name="Tallon L."/>
            <person name="Jackson J."/>
            <person name="Pai G."/>
            <person name="Aken S.V."/>
            <person name="Utterback T."/>
            <person name="Reidmuller S."/>
            <person name="Feldblyum T."/>
            <person name="Hsiao J."/>
            <person name="Zismann V."/>
            <person name="Iobst S."/>
            <person name="de Vazeille A.R."/>
            <person name="Buell C.R."/>
            <person name="Ying K."/>
            <person name="Li Y."/>
            <person name="Lu T."/>
            <person name="Huang Y."/>
            <person name="Zhao Q."/>
            <person name="Feng Q."/>
            <person name="Zhang L."/>
            <person name="Zhu J."/>
            <person name="Weng Q."/>
            <person name="Mu J."/>
            <person name="Lu Y."/>
            <person name="Fan D."/>
            <person name="Liu Y."/>
            <person name="Guan J."/>
            <person name="Zhang Y."/>
            <person name="Yu S."/>
            <person name="Liu X."/>
            <person name="Zhang Y."/>
            <person name="Hong G."/>
            <person name="Han B."/>
            <person name="Choisne N."/>
            <person name="Demange N."/>
            <person name="Orjeda G."/>
            <person name="Samain S."/>
            <person name="Cattolico L."/>
            <person name="Pelletier E."/>
            <person name="Couloux A."/>
            <person name="Segurens B."/>
            <person name="Wincker P."/>
            <person name="D'Hont A."/>
            <person name="Scarpelli C."/>
            <person name="Weissenbach J."/>
            <person name="Salanoubat M."/>
            <person name="Quetier F."/>
            <person name="Yu Y."/>
            <person name="Kim H.R."/>
            <person name="Rambo T."/>
            <person name="Currie J."/>
            <person name="Collura K."/>
            <person name="Luo M."/>
            <person name="Yang T."/>
            <person name="Ammiraju J.S.S."/>
            <person name="Engler F."/>
            <person name="Soderlund C."/>
            <person name="Wing R.A."/>
            <person name="Palmer L.E."/>
            <person name="de la Bastide M."/>
            <person name="Spiegel L."/>
            <person name="Nascimento L."/>
            <person name="Zutavern T."/>
            <person name="O'Shaughnessy A."/>
            <person name="Dike S."/>
            <person name="Dedhia N."/>
            <person name="Preston R."/>
            <person name="Balija V."/>
            <person name="McCombie W.R."/>
            <person name="Chow T."/>
            <person name="Chen H."/>
            <person name="Chung M."/>
            <person name="Chen C."/>
            <person name="Shaw J."/>
            <person name="Wu H."/>
            <person name="Hsiao K."/>
            <person name="Chao Y."/>
            <person name="Chu M."/>
            <person name="Cheng C."/>
            <person name="Hour A."/>
            <person name="Lee P."/>
            <person name="Lin S."/>
            <person name="Lin Y."/>
            <person name="Liou J."/>
            <person name="Liu S."/>
            <person name="Hsing Y."/>
            <person name="Raghuvanshi S."/>
            <person name="Mohanty A."/>
            <person name="Bharti A.K."/>
            <person name="Gaur A."/>
            <person name="Gupta V."/>
            <person name="Kumar D."/>
            <person name="Ravi V."/>
            <person name="Vij S."/>
            <person name="Kapur A."/>
            <person name="Khurana P."/>
            <person name="Khurana P."/>
            <person name="Khurana J.P."/>
            <person name="Tyagi A.K."/>
            <person name="Gaikwad K."/>
            <person name="Singh A."/>
            <person name="Dalal V."/>
            <person name="Srivastava S."/>
            <person name="Dixit A."/>
            <person name="Pal A.K."/>
            <person name="Ghazi I.A."/>
            <person name="Yadav M."/>
            <person name="Pandit A."/>
            <person name="Bhargava A."/>
            <person name="Sureshbabu K."/>
            <person name="Batra K."/>
            <person name="Sharma T.R."/>
            <person name="Mohapatra T."/>
            <person name="Singh N.K."/>
            <person name="Messing J."/>
            <person name="Nelson A.B."/>
            <person name="Fuks G."/>
            <person name="Kavchok S."/>
            <person name="Keizer G."/>
            <person name="Linton E."/>
            <person name="Llaca V."/>
            <person name="Song R."/>
            <person name="Tanyolac B."/>
            <person name="Young S."/>
            <person name="Ho-Il K."/>
            <person name="Hahn J.H."/>
            <person name="Sangsakoo G."/>
            <person name="Vanavichit A."/>
            <person name="de Mattos Luiz.A.T."/>
            <person name="Zimmer P.D."/>
            <person name="Malone G."/>
            <person name="Dellagostin O."/>
            <person name="de Oliveira A.C."/>
            <person name="Bevan M."/>
            <person name="Bancroft I."/>
            <person name="Minx P."/>
            <person name="Cordum H."/>
            <person name="Wilson R."/>
            <person name="Cheng Z."/>
            <person name="Jin W."/>
            <person name="Jiang J."/>
            <person name="Leong S.A."/>
            <person name="Iwama H."/>
            <person name="Gojobori T."/>
            <person name="Itoh T."/>
            <person name="Niimura Y."/>
            <person name="Fujii Y."/>
            <person name="Habara T."/>
            <person name="Sakai H."/>
            <person name="Sato Y."/>
            <person name="Wilson G."/>
            <person name="Kumar K."/>
            <person name="McCouch S."/>
            <person name="Juretic N."/>
            <person name="Hoen D."/>
            <person name="Wright S."/>
            <person name="Bruskiewich R."/>
            <person name="Bureau T."/>
            <person name="Miyao A."/>
            <person name="Hirochika H."/>
            <person name="Nishikawa T."/>
            <person name="Kadowaki K."/>
            <person name="Sugiura M."/>
            <person name="Burr B."/>
            <person name="Sasaki T."/>
        </authorList>
    </citation>
    <scope>NUCLEOTIDE SEQUENCE [LARGE SCALE GENOMIC DNA]</scope>
    <source>
        <strain evidence="2">cv. Nipponbare</strain>
    </source>
</reference>
<dbReference type="EMBL" id="AL606444">
    <property type="protein sequence ID" value="CAE02983.2"/>
    <property type="molecule type" value="Genomic_DNA"/>
</dbReference>
<evidence type="ECO:0000313" key="1">
    <source>
        <dbReference type="EMBL" id="CAE02983.2"/>
    </source>
</evidence>
<organism evidence="1 2">
    <name type="scientific">Oryza sativa subsp. japonica</name>
    <name type="common">Rice</name>
    <dbReference type="NCBI Taxonomy" id="39947"/>
    <lineage>
        <taxon>Eukaryota</taxon>
        <taxon>Viridiplantae</taxon>
        <taxon>Streptophyta</taxon>
        <taxon>Embryophyta</taxon>
        <taxon>Tracheophyta</taxon>
        <taxon>Spermatophyta</taxon>
        <taxon>Magnoliopsida</taxon>
        <taxon>Liliopsida</taxon>
        <taxon>Poales</taxon>
        <taxon>Poaceae</taxon>
        <taxon>BOP clade</taxon>
        <taxon>Oryzoideae</taxon>
        <taxon>Oryzeae</taxon>
        <taxon>Oryzinae</taxon>
        <taxon>Oryza</taxon>
        <taxon>Oryza sativa</taxon>
    </lineage>
</organism>
<evidence type="ECO:0000313" key="2">
    <source>
        <dbReference type="Proteomes" id="UP000000763"/>
    </source>
</evidence>
<dbReference type="Proteomes" id="UP000000763">
    <property type="component" value="Chromosome 4"/>
</dbReference>
<proteinExistence type="predicted"/>
<sequence>MMPRDMWIQRGGVGENPRASWHSMVWDPSCWHMVNLCRLSKCLVMKALRSPDVADLTGWVIRHYVLGLVLRSRFRRKRSAPFFLRHTPIRCRCTAVPDWGVTYIRHVSTKIIRLAHWFSHQYAANSHTAASIGVREIIPLAHWFSHQYAAISHTAASIGVREIIRLAHWFSHQYAAISHTATSIGVREIILLAHWFLHQWSRYDYNSVAVLVPRLQVIEGHLLTGPQPVDRSDLSYICFKWSSYGYCLWSSYGYCLVLNQRCSDFSHYLYFNKVGSRPPRNLRDLRLGTPRADKALLDPSETKDHENSIRHCGRLHVSMVLHQDRLRRVRPMLTKLLCRLYAFSIARERLLDLDKEYGLKRWGDTHHETINTITTIGTTTSSTPNTINIQAYIRQDTLPDIDFRDRHGYSPTVSPDTVRRYESAISDLAGHGFEEEDYPVVDYESDFQTNMLITVR</sequence>
<gene>
    <name evidence="1" type="primary">OSJNBa0043L09.2</name>
</gene>
<name>Q7XQU5_ORYSJ</name>
<protein>
    <submittedName>
        <fullName evidence="1">OSJNBa0043L09.2 protein</fullName>
    </submittedName>
</protein>